<dbReference type="GO" id="GO:0006355">
    <property type="term" value="P:regulation of DNA-templated transcription"/>
    <property type="evidence" value="ECO:0007669"/>
    <property type="project" value="UniProtKB-ARBA"/>
</dbReference>
<evidence type="ECO:0000256" key="1">
    <source>
        <dbReference type="ARBA" id="ARBA00023015"/>
    </source>
</evidence>
<evidence type="ECO:0000313" key="5">
    <source>
        <dbReference type="EMBL" id="QAR31793.1"/>
    </source>
</evidence>
<keyword evidence="2" id="KW-0238">DNA-binding</keyword>
<proteinExistence type="predicted"/>
<dbReference type="Pfam" id="PF13412">
    <property type="entry name" value="HTH_24"/>
    <property type="match status" value="1"/>
</dbReference>
<evidence type="ECO:0000256" key="2">
    <source>
        <dbReference type="ARBA" id="ARBA00023125"/>
    </source>
</evidence>
<dbReference type="PANTHER" id="PTHR30154">
    <property type="entry name" value="LEUCINE-RESPONSIVE REGULATORY PROTEIN"/>
    <property type="match status" value="1"/>
</dbReference>
<name>A0A3R5XUZ8_ORNRH</name>
<dbReference type="Gene3D" id="3.30.70.920">
    <property type="match status" value="1"/>
</dbReference>
<reference evidence="5 6" key="1">
    <citation type="submission" date="2019-01" db="EMBL/GenBank/DDBJ databases">
        <title>Whole Genome of Ornithobacterium rhinotracheale FARPER-174b.</title>
        <authorList>
            <person name="Tataje-Lavanda L.A."/>
            <person name="Montalvan A."/>
            <person name="Montesinos R."/>
            <person name="Zimic M."/>
            <person name="Fernandez-Sanchez M."/>
            <person name="Fernandez-Diaz M."/>
        </authorList>
    </citation>
    <scope>NUCLEOTIDE SEQUENCE [LARGE SCALE GENOMIC DNA]</scope>
    <source>
        <strain evidence="5 6">FARPER-174b</strain>
    </source>
</reference>
<dbReference type="Gene3D" id="1.10.10.10">
    <property type="entry name" value="Winged helix-like DNA-binding domain superfamily/Winged helix DNA-binding domain"/>
    <property type="match status" value="1"/>
</dbReference>
<dbReference type="PANTHER" id="PTHR30154:SF34">
    <property type="entry name" value="TRANSCRIPTIONAL REGULATOR AZLB"/>
    <property type="match status" value="1"/>
</dbReference>
<accession>A0A3R5XUZ8</accession>
<sequence length="156" mass="18127">MNIDNIDKRILKELLINSKQSIKDLAQKVELSVTPVHERIKKLESTGIIKGYSANLDIKKIGFNLVVYMNITLIRHQEELDSEIANYINGLDEVVEAYFVSGDFDLMVKAVLRDMSHYQEFVLHKMSKIDIISNVRSYFVIKDIKDHNERIYPDNL</sequence>
<feature type="domain" description="HTH asnC-type" evidence="4">
    <location>
        <begin position="3"/>
        <end position="64"/>
    </location>
</feature>
<dbReference type="RefSeq" id="WP_128502229.1">
    <property type="nucleotide sequence ID" value="NZ_CP035107.1"/>
</dbReference>
<dbReference type="GO" id="GO:0043200">
    <property type="term" value="P:response to amino acid"/>
    <property type="evidence" value="ECO:0007669"/>
    <property type="project" value="TreeGrafter"/>
</dbReference>
<dbReference type="InterPro" id="IPR000485">
    <property type="entry name" value="AsnC-type_HTH_dom"/>
</dbReference>
<dbReference type="InterPro" id="IPR036390">
    <property type="entry name" value="WH_DNA-bd_sf"/>
</dbReference>
<evidence type="ECO:0000259" key="4">
    <source>
        <dbReference type="PROSITE" id="PS50956"/>
    </source>
</evidence>
<dbReference type="Pfam" id="PF01037">
    <property type="entry name" value="AsnC_trans_reg"/>
    <property type="match status" value="1"/>
</dbReference>
<protein>
    <submittedName>
        <fullName evidence="5">Lrp/AsnC family transcriptional regulator</fullName>
    </submittedName>
</protein>
<dbReference type="EMBL" id="CP035107">
    <property type="protein sequence ID" value="QAR31793.1"/>
    <property type="molecule type" value="Genomic_DNA"/>
</dbReference>
<dbReference type="PROSITE" id="PS50956">
    <property type="entry name" value="HTH_ASNC_2"/>
    <property type="match status" value="1"/>
</dbReference>
<keyword evidence="1" id="KW-0805">Transcription regulation</keyword>
<dbReference type="SUPFAM" id="SSF54909">
    <property type="entry name" value="Dimeric alpha+beta barrel"/>
    <property type="match status" value="1"/>
</dbReference>
<dbReference type="SUPFAM" id="SSF46785">
    <property type="entry name" value="Winged helix' DNA-binding domain"/>
    <property type="match status" value="1"/>
</dbReference>
<keyword evidence="3" id="KW-0804">Transcription</keyword>
<dbReference type="OrthoDB" id="9800326at2"/>
<evidence type="ECO:0000256" key="3">
    <source>
        <dbReference type="ARBA" id="ARBA00023163"/>
    </source>
</evidence>
<dbReference type="InterPro" id="IPR011008">
    <property type="entry name" value="Dimeric_a/b-barrel"/>
</dbReference>
<dbReference type="GO" id="GO:0005829">
    <property type="term" value="C:cytosol"/>
    <property type="evidence" value="ECO:0007669"/>
    <property type="project" value="TreeGrafter"/>
</dbReference>
<dbReference type="AlphaFoldDB" id="A0A3R5XUZ8"/>
<dbReference type="InterPro" id="IPR019888">
    <property type="entry name" value="Tscrpt_reg_AsnC-like"/>
</dbReference>
<dbReference type="GO" id="GO:0043565">
    <property type="term" value="F:sequence-specific DNA binding"/>
    <property type="evidence" value="ECO:0007669"/>
    <property type="project" value="InterPro"/>
</dbReference>
<dbReference type="InterPro" id="IPR019887">
    <property type="entry name" value="Tscrpt_reg_AsnC/Lrp_C"/>
</dbReference>
<dbReference type="InterPro" id="IPR036388">
    <property type="entry name" value="WH-like_DNA-bd_sf"/>
</dbReference>
<evidence type="ECO:0000313" key="6">
    <source>
        <dbReference type="Proteomes" id="UP000287701"/>
    </source>
</evidence>
<dbReference type="PRINTS" id="PR00033">
    <property type="entry name" value="HTHASNC"/>
</dbReference>
<dbReference type="Proteomes" id="UP000287701">
    <property type="component" value="Chromosome"/>
</dbReference>
<dbReference type="CDD" id="cd00090">
    <property type="entry name" value="HTH_ARSR"/>
    <property type="match status" value="1"/>
</dbReference>
<dbReference type="SMART" id="SM00344">
    <property type="entry name" value="HTH_ASNC"/>
    <property type="match status" value="1"/>
</dbReference>
<gene>
    <name evidence="5" type="ORF">EQP59_03820</name>
</gene>
<organism evidence="5 6">
    <name type="scientific">Ornithobacterium rhinotracheale</name>
    <dbReference type="NCBI Taxonomy" id="28251"/>
    <lineage>
        <taxon>Bacteria</taxon>
        <taxon>Pseudomonadati</taxon>
        <taxon>Bacteroidota</taxon>
        <taxon>Flavobacteriia</taxon>
        <taxon>Flavobacteriales</taxon>
        <taxon>Weeksellaceae</taxon>
        <taxon>Ornithobacterium</taxon>
    </lineage>
</organism>
<dbReference type="InterPro" id="IPR011991">
    <property type="entry name" value="ArsR-like_HTH"/>
</dbReference>